<evidence type="ECO:0000313" key="4">
    <source>
        <dbReference type="Proteomes" id="UP000813462"/>
    </source>
</evidence>
<dbReference type="GO" id="GO:0016020">
    <property type="term" value="C:membrane"/>
    <property type="evidence" value="ECO:0007669"/>
    <property type="project" value="UniProtKB-SubCell"/>
</dbReference>
<dbReference type="InterPro" id="IPR036226">
    <property type="entry name" value="LipOase_C_sf"/>
</dbReference>
<accession>A0A978VBI5</accession>
<evidence type="ECO:0000313" key="3">
    <source>
        <dbReference type="EMBL" id="KAH7525270.1"/>
    </source>
</evidence>
<feature type="domain" description="Lipoxygenase" evidence="2">
    <location>
        <begin position="1"/>
        <end position="87"/>
    </location>
</feature>
<dbReference type="Proteomes" id="UP000813462">
    <property type="component" value="Unassembled WGS sequence"/>
</dbReference>
<proteinExistence type="predicted"/>
<organism evidence="3 4">
    <name type="scientific">Ziziphus jujuba var. spinosa</name>
    <dbReference type="NCBI Taxonomy" id="714518"/>
    <lineage>
        <taxon>Eukaryota</taxon>
        <taxon>Viridiplantae</taxon>
        <taxon>Streptophyta</taxon>
        <taxon>Embryophyta</taxon>
        <taxon>Tracheophyta</taxon>
        <taxon>Spermatophyta</taxon>
        <taxon>Magnoliopsida</taxon>
        <taxon>eudicotyledons</taxon>
        <taxon>Gunneridae</taxon>
        <taxon>Pentapetalae</taxon>
        <taxon>rosids</taxon>
        <taxon>fabids</taxon>
        <taxon>Rosales</taxon>
        <taxon>Rhamnaceae</taxon>
        <taxon>Paliureae</taxon>
        <taxon>Ziziphus</taxon>
    </lineage>
</organism>
<dbReference type="Gene3D" id="1.20.245.10">
    <property type="entry name" value="Lipoxygenase-1, Domain 5"/>
    <property type="match status" value="1"/>
</dbReference>
<dbReference type="InterPro" id="IPR013819">
    <property type="entry name" value="LipOase_C"/>
</dbReference>
<name>A0A978VBI5_ZIZJJ</name>
<dbReference type="EMBL" id="JAEACU010000006">
    <property type="protein sequence ID" value="KAH7525270.1"/>
    <property type="molecule type" value="Genomic_DNA"/>
</dbReference>
<evidence type="ECO:0000256" key="1">
    <source>
        <dbReference type="ARBA" id="ARBA00004141"/>
    </source>
</evidence>
<dbReference type="InterPro" id="IPR050307">
    <property type="entry name" value="Sterol_Desaturase_Related"/>
</dbReference>
<dbReference type="PANTHER" id="PTHR11863">
    <property type="entry name" value="STEROL DESATURASE"/>
    <property type="match status" value="1"/>
</dbReference>
<gene>
    <name evidence="3" type="ORF">FEM48_Zijuj06G0207200</name>
</gene>
<dbReference type="SUPFAM" id="SSF48484">
    <property type="entry name" value="Lipoxigenase"/>
    <property type="match status" value="1"/>
</dbReference>
<protein>
    <recommendedName>
        <fullName evidence="2">Lipoxygenase domain-containing protein</fullName>
    </recommendedName>
</protein>
<dbReference type="PROSITE" id="PS51393">
    <property type="entry name" value="LIPOXYGENASE_3"/>
    <property type="match status" value="1"/>
</dbReference>
<dbReference type="AlphaFoldDB" id="A0A978VBI5"/>
<evidence type="ECO:0000259" key="2">
    <source>
        <dbReference type="PROSITE" id="PS51393"/>
    </source>
</evidence>
<dbReference type="Pfam" id="PF00305">
    <property type="entry name" value="Lipoxygenase"/>
    <property type="match status" value="1"/>
</dbReference>
<dbReference type="GO" id="GO:0046872">
    <property type="term" value="F:metal ion binding"/>
    <property type="evidence" value="ECO:0007669"/>
    <property type="project" value="InterPro"/>
</dbReference>
<sequence length="279" mass="31628">MIFTSQNQAVLDILSNHSQDEEYLGDQSEATWDEDPVIKAAFEHFNGRFHSLHHTQFRTNYSLFMPFYDYMYRTMDKSSDTLYETSLEKGEDSPDVVHLTHLTKPDSIYQLRLGLASVASHPYVSKCIPKGTTQVLLRGNLTKVAYAIAKALCQKGIQVWLVGEGWAEGEQMKARKETLFIPFSHFPPNKLRAKIAFITPLLPGPLDSPRISTLVRDIISTKRACRVGSKPFIDAMNVKGMFAFGQFSDPFAMDDLLEANCTKQRLVHRFSGIVEGEYH</sequence>
<dbReference type="InterPro" id="IPR021940">
    <property type="entry name" value="CER1-like_C"/>
</dbReference>
<dbReference type="GO" id="GO:0016702">
    <property type="term" value="F:oxidoreductase activity, acting on single donors with incorporation of molecular oxygen, incorporation of two atoms of oxygen"/>
    <property type="evidence" value="ECO:0007669"/>
    <property type="project" value="InterPro"/>
</dbReference>
<dbReference type="Pfam" id="PF12076">
    <property type="entry name" value="CER1-like_C"/>
    <property type="match status" value="1"/>
</dbReference>
<comment type="caution">
    <text evidence="3">The sequence shown here is derived from an EMBL/GenBank/DDBJ whole genome shotgun (WGS) entry which is preliminary data.</text>
</comment>
<reference evidence="3" key="1">
    <citation type="journal article" date="2021" name="Front. Plant Sci.">
        <title>Chromosome-Scale Genome Assembly for Chinese Sour Jujube and Insights Into Its Genome Evolution and Domestication Signature.</title>
        <authorList>
            <person name="Shen L.-Y."/>
            <person name="Luo H."/>
            <person name="Wang X.-L."/>
            <person name="Wang X.-M."/>
            <person name="Qiu X.-J."/>
            <person name="Liu H."/>
            <person name="Zhou S.-S."/>
            <person name="Jia K.-H."/>
            <person name="Nie S."/>
            <person name="Bao Y.-T."/>
            <person name="Zhang R.-G."/>
            <person name="Yun Q.-Z."/>
            <person name="Chai Y.-H."/>
            <person name="Lu J.-Y."/>
            <person name="Li Y."/>
            <person name="Zhao S.-W."/>
            <person name="Mao J.-F."/>
            <person name="Jia S.-G."/>
            <person name="Mao Y.-M."/>
        </authorList>
    </citation>
    <scope>NUCLEOTIDE SEQUENCE</scope>
    <source>
        <strain evidence="3">AT0</strain>
        <tissue evidence="3">Leaf</tissue>
    </source>
</reference>
<comment type="subcellular location">
    <subcellularLocation>
        <location evidence="1">Membrane</location>
        <topology evidence="1">Multi-pass membrane protein</topology>
    </subcellularLocation>
</comment>